<name>A0ABD2KS30_9BILA</name>
<dbReference type="SUPFAM" id="SSF54160">
    <property type="entry name" value="Chromo domain-like"/>
    <property type="match status" value="1"/>
</dbReference>
<dbReference type="InterPro" id="IPR016197">
    <property type="entry name" value="Chromo-like_dom_sf"/>
</dbReference>
<evidence type="ECO:0000256" key="3">
    <source>
        <dbReference type="SAM" id="MobiDB-lite"/>
    </source>
</evidence>
<dbReference type="InterPro" id="IPR017984">
    <property type="entry name" value="Chromo_dom_subgr"/>
</dbReference>
<feature type="domain" description="Chromo" evidence="4">
    <location>
        <begin position="61"/>
        <end position="120"/>
    </location>
</feature>
<keyword evidence="6" id="KW-1185">Reference proteome</keyword>
<dbReference type="Pfam" id="PF00385">
    <property type="entry name" value="Chromo"/>
    <property type="match status" value="1"/>
</dbReference>
<dbReference type="AlphaFoldDB" id="A0ABD2KS30"/>
<gene>
    <name evidence="5" type="ORF">niasHT_028993</name>
</gene>
<dbReference type="GO" id="GO:0005634">
    <property type="term" value="C:nucleus"/>
    <property type="evidence" value="ECO:0007669"/>
    <property type="project" value="UniProtKB-SubCell"/>
</dbReference>
<dbReference type="PANTHER" id="PTHR22812">
    <property type="entry name" value="CHROMOBOX PROTEIN"/>
    <property type="match status" value="1"/>
</dbReference>
<sequence>MEHPFEIMPVDLDDSLLSLDVSPTNSFPIDPPLADVDSFVPDLVPELGDDSAEYSSDSEEFEVERICGQKIENGQQFYLVKWKGFAKSQNDWEPEENLLNCQPKILQYWRRRQYDKKYRARTKDDEKSARGGKKKKSKADEEKPKAAMDVEPDPGEKAKEELGAAPGEVLEEETESLEEGNKGKPESADAGPEIEQLKKMLRDSDQMPMDNAPLPLPRWVRGSGAFKKRLEGRVEEVVRNGFSARVGGVEGEGSHTSLRRTVFPSLSTPMGRKGEGRGDV</sequence>
<feature type="region of interest" description="Disordered" evidence="3">
    <location>
        <begin position="246"/>
        <end position="280"/>
    </location>
</feature>
<dbReference type="PROSITE" id="PS50013">
    <property type="entry name" value="CHROMO_2"/>
    <property type="match status" value="1"/>
</dbReference>
<accession>A0ABD2KS30</accession>
<evidence type="ECO:0000313" key="6">
    <source>
        <dbReference type="Proteomes" id="UP001620626"/>
    </source>
</evidence>
<dbReference type="Proteomes" id="UP001620626">
    <property type="component" value="Unassembled WGS sequence"/>
</dbReference>
<dbReference type="EMBL" id="JBICBT010000678">
    <property type="protein sequence ID" value="KAL3105708.1"/>
    <property type="molecule type" value="Genomic_DNA"/>
</dbReference>
<feature type="compositionally biased region" description="Basic and acidic residues" evidence="3">
    <location>
        <begin position="116"/>
        <end position="129"/>
    </location>
</feature>
<proteinExistence type="predicted"/>
<evidence type="ECO:0000313" key="5">
    <source>
        <dbReference type="EMBL" id="KAL3105708.1"/>
    </source>
</evidence>
<dbReference type="InterPro" id="IPR000953">
    <property type="entry name" value="Chromo/chromo_shadow_dom"/>
</dbReference>
<dbReference type="SMART" id="SM00298">
    <property type="entry name" value="CHROMO"/>
    <property type="match status" value="1"/>
</dbReference>
<organism evidence="5 6">
    <name type="scientific">Heterodera trifolii</name>
    <dbReference type="NCBI Taxonomy" id="157864"/>
    <lineage>
        <taxon>Eukaryota</taxon>
        <taxon>Metazoa</taxon>
        <taxon>Ecdysozoa</taxon>
        <taxon>Nematoda</taxon>
        <taxon>Chromadorea</taxon>
        <taxon>Rhabditida</taxon>
        <taxon>Tylenchina</taxon>
        <taxon>Tylenchomorpha</taxon>
        <taxon>Tylenchoidea</taxon>
        <taxon>Heteroderidae</taxon>
        <taxon>Heteroderinae</taxon>
        <taxon>Heterodera</taxon>
    </lineage>
</organism>
<protein>
    <recommendedName>
        <fullName evidence="4">Chromo domain-containing protein</fullName>
    </recommendedName>
</protein>
<feature type="compositionally biased region" description="Basic and acidic residues" evidence="3">
    <location>
        <begin position="138"/>
        <end position="162"/>
    </location>
</feature>
<reference evidence="5 6" key="1">
    <citation type="submission" date="2024-10" db="EMBL/GenBank/DDBJ databases">
        <authorList>
            <person name="Kim D."/>
        </authorList>
    </citation>
    <scope>NUCLEOTIDE SEQUENCE [LARGE SCALE GENOMIC DNA]</scope>
    <source>
        <strain evidence="5">BH-2024</strain>
    </source>
</reference>
<keyword evidence="2" id="KW-0539">Nucleus</keyword>
<dbReference type="InterPro" id="IPR023780">
    <property type="entry name" value="Chromo_domain"/>
</dbReference>
<dbReference type="CDD" id="cd00024">
    <property type="entry name" value="CD_CSD"/>
    <property type="match status" value="1"/>
</dbReference>
<dbReference type="InterPro" id="IPR051219">
    <property type="entry name" value="Heterochromatin_chromo-domain"/>
</dbReference>
<evidence type="ECO:0000256" key="1">
    <source>
        <dbReference type="ARBA" id="ARBA00004123"/>
    </source>
</evidence>
<feature type="region of interest" description="Disordered" evidence="3">
    <location>
        <begin position="116"/>
        <end position="196"/>
    </location>
</feature>
<feature type="compositionally biased region" description="Acidic residues" evidence="3">
    <location>
        <begin position="169"/>
        <end position="178"/>
    </location>
</feature>
<evidence type="ECO:0000259" key="4">
    <source>
        <dbReference type="PROSITE" id="PS50013"/>
    </source>
</evidence>
<comment type="subcellular location">
    <subcellularLocation>
        <location evidence="1">Nucleus</location>
    </subcellularLocation>
</comment>
<comment type="caution">
    <text evidence="5">The sequence shown here is derived from an EMBL/GenBank/DDBJ whole genome shotgun (WGS) entry which is preliminary data.</text>
</comment>
<dbReference type="Gene3D" id="2.40.50.40">
    <property type="match status" value="1"/>
</dbReference>
<dbReference type="PRINTS" id="PR00504">
    <property type="entry name" value="CHROMODOMAIN"/>
</dbReference>
<evidence type="ECO:0000256" key="2">
    <source>
        <dbReference type="ARBA" id="ARBA00023242"/>
    </source>
</evidence>